<dbReference type="Proteomes" id="UP000461443">
    <property type="component" value="Unassembled WGS sequence"/>
</dbReference>
<dbReference type="AlphaFoldDB" id="A0A845SKS8"/>
<evidence type="ECO:0000313" key="2">
    <source>
        <dbReference type="Proteomes" id="UP000461443"/>
    </source>
</evidence>
<dbReference type="InterPro" id="IPR021459">
    <property type="entry name" value="GH101-related"/>
</dbReference>
<proteinExistence type="predicted"/>
<sequence>MSHVDWPWHHLAKTFACGLLLIAGSTNAFTLQQDGMLFIVDPATLAISIGNLRVNQPQAAQNVTELSHSATQAKWYWPQRKMNVALRLADKDLYLDFTTTRPQHFTWFTLPEPVKTLLLPLAEGSRVSLDNPHWQRYLLDEIPSLDTNMDLKLPLWGQLQDSRVVSWLLLTPMHNKVKFSGGKSAVRMSAAHEFNRFNQHHPLQIILHMGSSELSGALRYRQYLRQSGQFASLQDKIRLAPEGEKLIGASHIYLWGTGPLDKSDVANWPGLLQYLQSPPALPLWDKINNEGRQTLKDVNNHTPDQWQQSALIASLNAALADSIPVSATPDDPDFLQAQLAQAHAIRRLAEQRLGGFLTPATFWGQGLSIPLITALHQAGLPRLWLATEKWTANFMSARAVQLAKKSGYLIATYDSYDTAIPRGVNDSWLSAQIPSTLRQNCAIVEAHGGKKPGFGNKGYYLNPSCMLPYSQHRISELVRLGGLNSLFLDVDGTGMASEDYHPDHPCGAEQTITARNARMAWFNTTFKLPLGSEDGSAVNAGQLMFAHGTQTWGFGWGRGDMYHNQRSPWYLGAWWPEAQPAFFFAPAKVKEPYLSVVFEPRNRIPLYQAVFHDALISSHHWHADNLKYSDVKNTRTLLSGLYNTAPMYHLNRATLEARLPEIVKTDALFRPLHQALWNKALTDFRWLDAAGRVQQTTFSDGSVIIANFSRRTFADIPALSLRATLADGRVLDFQA</sequence>
<dbReference type="EMBL" id="WUBS01000013">
    <property type="protein sequence ID" value="NDL64589.1"/>
    <property type="molecule type" value="Genomic_DNA"/>
</dbReference>
<organism evidence="1 2">
    <name type="scientific">Acerihabitans arboris</name>
    <dbReference type="NCBI Taxonomy" id="2691583"/>
    <lineage>
        <taxon>Bacteria</taxon>
        <taxon>Pseudomonadati</taxon>
        <taxon>Pseudomonadota</taxon>
        <taxon>Gammaproteobacteria</taxon>
        <taxon>Enterobacterales</taxon>
        <taxon>Pectobacteriaceae</taxon>
        <taxon>Acerihabitans</taxon>
    </lineage>
</organism>
<reference evidence="1 2" key="1">
    <citation type="submission" date="2019-12" db="EMBL/GenBank/DDBJ databases">
        <authorList>
            <person name="Lee S.D."/>
        </authorList>
    </citation>
    <scope>NUCLEOTIDE SEQUENCE [LARGE SCALE GENOMIC DNA]</scope>
    <source>
        <strain evidence="1 2">SAP-6</strain>
    </source>
</reference>
<dbReference type="Pfam" id="PF11308">
    <property type="entry name" value="Glyco_hydro_129"/>
    <property type="match status" value="1"/>
</dbReference>
<comment type="caution">
    <text evidence="1">The sequence shown here is derived from an EMBL/GenBank/DDBJ whole genome shotgun (WGS) entry which is preliminary data.</text>
</comment>
<evidence type="ECO:0000313" key="1">
    <source>
        <dbReference type="EMBL" id="NDL64589.1"/>
    </source>
</evidence>
<accession>A0A845SKS8</accession>
<name>A0A845SKS8_9GAMM</name>
<gene>
    <name evidence="1" type="ORF">GRH90_17785</name>
</gene>
<reference evidence="1 2" key="2">
    <citation type="submission" date="2020-02" db="EMBL/GenBank/DDBJ databases">
        <title>The new genus of Enterobacteriales.</title>
        <authorList>
            <person name="Kim I.S."/>
        </authorList>
    </citation>
    <scope>NUCLEOTIDE SEQUENCE [LARGE SCALE GENOMIC DNA]</scope>
    <source>
        <strain evidence="1 2">SAP-6</strain>
    </source>
</reference>
<keyword evidence="2" id="KW-1185">Reference proteome</keyword>
<protein>
    <submittedName>
        <fullName evidence="1">Uncharacterized protein</fullName>
    </submittedName>
</protein>